<feature type="domain" description="Homeobox" evidence="8">
    <location>
        <begin position="64"/>
        <end position="124"/>
    </location>
</feature>
<evidence type="ECO:0000256" key="6">
    <source>
        <dbReference type="RuleBase" id="RU000682"/>
    </source>
</evidence>
<reference evidence="10" key="2">
    <citation type="journal article" date="2014" name="Genetics">
        <title>Maintaining two mating types: Structure of the mating type locus and its role in heterokaryosis in Podospora anserina.</title>
        <authorList>
            <person name="Grognet P."/>
            <person name="Bidard F."/>
            <person name="Kuchly C."/>
            <person name="Tong L.C.H."/>
            <person name="Coppin E."/>
            <person name="Benkhali J.A."/>
            <person name="Couloux A."/>
            <person name="Wincker P."/>
            <person name="Debuchy R."/>
            <person name="Silar P."/>
        </authorList>
    </citation>
    <scope>GENOME REANNOTATION</scope>
    <source>
        <strain evidence="10">S / ATCC MYA-4624 / DSM 980 / FGSC 10383</strain>
    </source>
</reference>
<dbReference type="Proteomes" id="UP000001197">
    <property type="component" value="Chromosome 1"/>
</dbReference>
<reference evidence="9 10" key="1">
    <citation type="journal article" date="2008" name="Genome Biol.">
        <title>The genome sequence of the model ascomycete fungus Podospora anserina.</title>
        <authorList>
            <person name="Espagne E."/>
            <person name="Lespinet O."/>
            <person name="Malagnac F."/>
            <person name="Da Silva C."/>
            <person name="Jaillon O."/>
            <person name="Porcel B.M."/>
            <person name="Couloux A."/>
            <person name="Aury J.-M."/>
            <person name="Segurens B."/>
            <person name="Poulain J."/>
            <person name="Anthouard V."/>
            <person name="Grossetete S."/>
            <person name="Khalili H."/>
            <person name="Coppin E."/>
            <person name="Dequard-Chablat M."/>
            <person name="Picard M."/>
            <person name="Contamine V."/>
            <person name="Arnaise S."/>
            <person name="Bourdais A."/>
            <person name="Berteaux-Lecellier V."/>
            <person name="Gautheret D."/>
            <person name="de Vries R.P."/>
            <person name="Battaglia E."/>
            <person name="Coutinho P.M."/>
            <person name="Danchin E.G.J."/>
            <person name="Henrissat B."/>
            <person name="El Khoury R."/>
            <person name="Sainsard-Chanet A."/>
            <person name="Boivin A."/>
            <person name="Pinan-Lucarre B."/>
            <person name="Sellem C.H."/>
            <person name="Debuchy R."/>
            <person name="Wincker P."/>
            <person name="Weissenbach J."/>
            <person name="Silar P."/>
        </authorList>
    </citation>
    <scope>NUCLEOTIDE SEQUENCE [LARGE SCALE GENOMIC DNA]</scope>
    <source>
        <strain evidence="10">S / ATCC MYA-4624 / DSM 980 / FGSC 10383</strain>
    </source>
</reference>
<proteinExistence type="predicted"/>
<dbReference type="InterPro" id="IPR009057">
    <property type="entry name" value="Homeodomain-like_sf"/>
</dbReference>
<feature type="compositionally biased region" description="Polar residues" evidence="7">
    <location>
        <begin position="153"/>
        <end position="180"/>
    </location>
</feature>
<dbReference type="EMBL" id="FO904936">
    <property type="protein sequence ID" value="CDP22541.1"/>
    <property type="molecule type" value="Genomic_DNA"/>
</dbReference>
<evidence type="ECO:0000256" key="2">
    <source>
        <dbReference type="ARBA" id="ARBA00023125"/>
    </source>
</evidence>
<dbReference type="eggNOG" id="ENOG502SDP0">
    <property type="taxonomic scope" value="Eukaryota"/>
</dbReference>
<dbReference type="PANTHER" id="PTHR24323">
    <property type="entry name" value="CEH-10 HOMEODOMAIN-CONTAINING HOMOLOG"/>
    <property type="match status" value="1"/>
</dbReference>
<keyword evidence="3 5" id="KW-0371">Homeobox</keyword>
<feature type="compositionally biased region" description="Basic and acidic residues" evidence="7">
    <location>
        <begin position="514"/>
        <end position="523"/>
    </location>
</feature>
<dbReference type="GO" id="GO:0000981">
    <property type="term" value="F:DNA-binding transcription factor activity, RNA polymerase II-specific"/>
    <property type="evidence" value="ECO:0007669"/>
    <property type="project" value="InterPro"/>
</dbReference>
<dbReference type="InterPro" id="IPR051775">
    <property type="entry name" value="Homeobox_domain"/>
</dbReference>
<feature type="region of interest" description="Disordered" evidence="7">
    <location>
        <begin position="1"/>
        <end position="77"/>
    </location>
</feature>
<evidence type="ECO:0000313" key="10">
    <source>
        <dbReference type="Proteomes" id="UP000001197"/>
    </source>
</evidence>
<organism evidence="9 10">
    <name type="scientific">Podospora anserina (strain S / ATCC MYA-4624 / DSM 980 / FGSC 10383)</name>
    <name type="common">Pleurage anserina</name>
    <dbReference type="NCBI Taxonomy" id="515849"/>
    <lineage>
        <taxon>Eukaryota</taxon>
        <taxon>Fungi</taxon>
        <taxon>Dikarya</taxon>
        <taxon>Ascomycota</taxon>
        <taxon>Pezizomycotina</taxon>
        <taxon>Sordariomycetes</taxon>
        <taxon>Sordariomycetidae</taxon>
        <taxon>Sordariales</taxon>
        <taxon>Podosporaceae</taxon>
        <taxon>Podospora</taxon>
        <taxon>Podospora anserina</taxon>
    </lineage>
</organism>
<protein>
    <submittedName>
        <fullName evidence="9">Pah4 homeobox protein encoded by the pah4 protein</fullName>
    </submittedName>
</protein>
<feature type="compositionally biased region" description="Low complexity" evidence="7">
    <location>
        <begin position="1"/>
        <end position="25"/>
    </location>
</feature>
<dbReference type="Pfam" id="PF00046">
    <property type="entry name" value="Homeodomain"/>
    <property type="match status" value="1"/>
</dbReference>
<dbReference type="InParanoid" id="A0A090C8C3"/>
<feature type="compositionally biased region" description="Basic and acidic residues" evidence="7">
    <location>
        <begin position="51"/>
        <end position="65"/>
    </location>
</feature>
<feature type="compositionally biased region" description="Polar residues" evidence="7">
    <location>
        <begin position="538"/>
        <end position="548"/>
    </location>
</feature>
<feature type="compositionally biased region" description="Polar residues" evidence="7">
    <location>
        <begin position="435"/>
        <end position="457"/>
    </location>
</feature>
<feature type="compositionally biased region" description="Basic and acidic residues" evidence="7">
    <location>
        <begin position="198"/>
        <end position="213"/>
    </location>
</feature>
<dbReference type="InterPro" id="IPR017970">
    <property type="entry name" value="Homeobox_CS"/>
</dbReference>
<feature type="compositionally biased region" description="Polar residues" evidence="7">
    <location>
        <begin position="493"/>
        <end position="502"/>
    </location>
</feature>
<feature type="compositionally biased region" description="Polar residues" evidence="7">
    <location>
        <begin position="27"/>
        <end position="49"/>
    </location>
</feature>
<dbReference type="Gene3D" id="1.10.10.60">
    <property type="entry name" value="Homeodomain-like"/>
    <property type="match status" value="1"/>
</dbReference>
<dbReference type="PROSITE" id="PS50071">
    <property type="entry name" value="HOMEOBOX_2"/>
    <property type="match status" value="1"/>
</dbReference>
<evidence type="ECO:0000256" key="4">
    <source>
        <dbReference type="ARBA" id="ARBA00023242"/>
    </source>
</evidence>
<evidence type="ECO:0000259" key="8">
    <source>
        <dbReference type="PROSITE" id="PS50071"/>
    </source>
</evidence>
<dbReference type="GO" id="GO:0000976">
    <property type="term" value="F:transcription cis-regulatory region binding"/>
    <property type="evidence" value="ECO:0007669"/>
    <property type="project" value="TreeGrafter"/>
</dbReference>
<accession>A0A090C8C3</accession>
<dbReference type="SMART" id="SM00389">
    <property type="entry name" value="HOX"/>
    <property type="match status" value="1"/>
</dbReference>
<dbReference type="GO" id="GO:0005634">
    <property type="term" value="C:nucleus"/>
    <property type="evidence" value="ECO:0007669"/>
    <property type="project" value="UniProtKB-SubCell"/>
</dbReference>
<name>A0A090C8C3_PODAN</name>
<keyword evidence="4 5" id="KW-0539">Nucleus</keyword>
<evidence type="ECO:0000256" key="1">
    <source>
        <dbReference type="ARBA" id="ARBA00004123"/>
    </source>
</evidence>
<evidence type="ECO:0000256" key="3">
    <source>
        <dbReference type="ARBA" id="ARBA00023155"/>
    </source>
</evidence>
<dbReference type="STRING" id="515849.A0A090C8C3"/>
<dbReference type="InterPro" id="IPR001356">
    <property type="entry name" value="HD"/>
</dbReference>
<sequence>MDHQAPLPRASSPSPAPRAQSPAVSGDEQQPSSPTTANALPAIPQQSSPEYRPEFLRSVGENERHPKGKRKRTAAKDKAILEAAYNANPKPDKAARLDIVKRVSLNEKEVQIWFQNRRQNDRRKSRPLSPQELAALRYGGMQILSSDPAPYNTAFSSDITNTSPLQSLSRPEQEPTSPTQPDRPVSQAGEEAEPVAEVPRETSKWEEPRDNAKELATPAPKPRPAHDQSSALSQSFSASVGYLSNRWNTGNSFTTPAPVTAGRDEPFSWVTPMMQPITVSPNPGYSLESFSSSCPPAFSAGSILPPPSTQPSRFRISMSLEGKAEVVASTISPPRPIAAPPTPDMLQSLRSIRRPNLQRSHSASPIVTLPPISVLTSSLTSHSPLPPRLTRGRSRDVHAWEFACDAENREDALTAQAKNESNGSAIAAISILRSTSSTGGSPLQQSSSAKRNATISKATPRPGAAKKAKLGRASSSVARMQSVLGLSEKANHDNQQVVSSTSEKIKVHARHSPSGHDSDKENWSPDEDGNPRTPYYSHAQSIMGSATTGRRPLPSSATRSEKDYRKHPRRTPTNNKTAPNDRANTAPVKGRGQRRDKRAAQDSVLEIFEDEEAENRSPASSRAALDDEVERFMRGNVSPSKKSDVDAVAGLLSLSQGNWR</sequence>
<keyword evidence="10" id="KW-1185">Reference proteome</keyword>
<keyword evidence="2 5" id="KW-0238">DNA-binding</keyword>
<dbReference type="PROSITE" id="PS00027">
    <property type="entry name" value="HOMEOBOX_1"/>
    <property type="match status" value="1"/>
</dbReference>
<dbReference type="SUPFAM" id="SSF46689">
    <property type="entry name" value="Homeodomain-like"/>
    <property type="match status" value="1"/>
</dbReference>
<feature type="DNA-binding region" description="Homeobox" evidence="5">
    <location>
        <begin position="66"/>
        <end position="125"/>
    </location>
</feature>
<evidence type="ECO:0000313" key="9">
    <source>
        <dbReference type="EMBL" id="CDP22541.1"/>
    </source>
</evidence>
<comment type="subcellular location">
    <subcellularLocation>
        <location evidence="1 5 6">Nucleus</location>
    </subcellularLocation>
</comment>
<evidence type="ECO:0000256" key="5">
    <source>
        <dbReference type="PROSITE-ProRule" id="PRU00108"/>
    </source>
</evidence>
<dbReference type="AlphaFoldDB" id="A0A090C8C3"/>
<feature type="region of interest" description="Disordered" evidence="7">
    <location>
        <begin position="435"/>
        <end position="627"/>
    </location>
</feature>
<feature type="region of interest" description="Disordered" evidence="7">
    <location>
        <begin position="152"/>
        <end position="233"/>
    </location>
</feature>
<dbReference type="CDD" id="cd00086">
    <property type="entry name" value="homeodomain"/>
    <property type="match status" value="1"/>
</dbReference>
<evidence type="ECO:0000256" key="7">
    <source>
        <dbReference type="SAM" id="MobiDB-lite"/>
    </source>
</evidence>
<dbReference type="PANTHER" id="PTHR24323:SF7">
    <property type="entry name" value="HOMEOBOX DOMAIN-CONTAINING PROTEIN"/>
    <property type="match status" value="1"/>
</dbReference>